<evidence type="ECO:0000256" key="5">
    <source>
        <dbReference type="ARBA" id="ARBA00023136"/>
    </source>
</evidence>
<dbReference type="OrthoDB" id="270293at2759"/>
<comment type="caution">
    <text evidence="9">The sequence shown here is derived from an EMBL/GenBank/DDBJ whole genome shotgun (WGS) entry which is preliminary data.</text>
</comment>
<evidence type="ECO:0000256" key="2">
    <source>
        <dbReference type="ARBA" id="ARBA00022692"/>
    </source>
</evidence>
<gene>
    <name evidence="9" type="ORF">D9756_005689</name>
</gene>
<feature type="domain" description="L-type lectin-like" evidence="8">
    <location>
        <begin position="42"/>
        <end position="277"/>
    </location>
</feature>
<dbReference type="GO" id="GO:0005537">
    <property type="term" value="F:D-mannose binding"/>
    <property type="evidence" value="ECO:0007669"/>
    <property type="project" value="TreeGrafter"/>
</dbReference>
<feature type="transmembrane region" description="Helical" evidence="6">
    <location>
        <begin position="310"/>
        <end position="331"/>
    </location>
</feature>
<evidence type="ECO:0000259" key="8">
    <source>
        <dbReference type="PROSITE" id="PS51328"/>
    </source>
</evidence>
<dbReference type="InterPro" id="IPR051136">
    <property type="entry name" value="Intracellular_Lectin-GPT"/>
</dbReference>
<keyword evidence="2 6" id="KW-0812">Transmembrane</keyword>
<dbReference type="Gene3D" id="2.60.120.200">
    <property type="match status" value="1"/>
</dbReference>
<dbReference type="GO" id="GO:0000139">
    <property type="term" value="C:Golgi membrane"/>
    <property type="evidence" value="ECO:0007669"/>
    <property type="project" value="TreeGrafter"/>
</dbReference>
<evidence type="ECO:0000313" key="10">
    <source>
        <dbReference type="Proteomes" id="UP000559027"/>
    </source>
</evidence>
<proteinExistence type="predicted"/>
<name>A0A8H5D7B2_9AGAR</name>
<dbReference type="GO" id="GO:0005793">
    <property type="term" value="C:endoplasmic reticulum-Golgi intermediate compartment"/>
    <property type="evidence" value="ECO:0007669"/>
    <property type="project" value="TreeGrafter"/>
</dbReference>
<dbReference type="PROSITE" id="PS51328">
    <property type="entry name" value="L_LECTIN_LIKE"/>
    <property type="match status" value="1"/>
</dbReference>
<keyword evidence="5 6" id="KW-0472">Membrane</keyword>
<keyword evidence="10" id="KW-1185">Reference proteome</keyword>
<dbReference type="GO" id="GO:0030134">
    <property type="term" value="C:COPII-coated ER to Golgi transport vesicle"/>
    <property type="evidence" value="ECO:0007669"/>
    <property type="project" value="TreeGrafter"/>
</dbReference>
<evidence type="ECO:0000256" key="7">
    <source>
        <dbReference type="SAM" id="SignalP"/>
    </source>
</evidence>
<accession>A0A8H5D7B2</accession>
<dbReference type="CDD" id="cd07308">
    <property type="entry name" value="lectin_leg-like"/>
    <property type="match status" value="1"/>
</dbReference>
<keyword evidence="4 6" id="KW-1133">Transmembrane helix</keyword>
<dbReference type="InterPro" id="IPR005052">
    <property type="entry name" value="Lectin_leg"/>
</dbReference>
<comment type="subcellular location">
    <subcellularLocation>
        <location evidence="1">Membrane</location>
        <topology evidence="1">Single-pass type I membrane protein</topology>
    </subcellularLocation>
</comment>
<sequence length="383" mass="41222">MFSTVSSIFSVSSLLAWSLLFGAAQGASDSGSRIANRTIDRTVNLRTHSIYAPYIDQDLQNRHAIFLKFHGRDSTNDITLGGGILAPIPTSLTRNRPSQMGWLWSRLPLSTPNFIIEVEFKISGESTHLYGDGFAFWLTTERTQPGPVFGNKDRFNGFALMVDTYANARHAYSFPRISGFLFDGSTSYEFGNDGDGQTIGACSANVRRTNVATKLKITYIKSQLLDVKVQYKAWDDWSDCFSFENITLPINPFIGLTAMTGDVSDAHDIISVSTSSILFAQNSNQGGKGSKSGKGGSSFSSSSGSESGSWFGFFFKLILFVGVVGGGVYGYQEYQRRKRYGGFGSGNFGGGAGAFGGGAGGGMLGMGGMGRGFGGPYANEKRF</sequence>
<dbReference type="PANTHER" id="PTHR12223:SF45">
    <property type="entry name" value="RE50040P"/>
    <property type="match status" value="1"/>
</dbReference>
<organism evidence="9 10">
    <name type="scientific">Leucocoprinus leucothites</name>
    <dbReference type="NCBI Taxonomy" id="201217"/>
    <lineage>
        <taxon>Eukaryota</taxon>
        <taxon>Fungi</taxon>
        <taxon>Dikarya</taxon>
        <taxon>Basidiomycota</taxon>
        <taxon>Agaricomycotina</taxon>
        <taxon>Agaricomycetes</taxon>
        <taxon>Agaricomycetidae</taxon>
        <taxon>Agaricales</taxon>
        <taxon>Agaricineae</taxon>
        <taxon>Agaricaceae</taxon>
        <taxon>Leucocoprinus</taxon>
    </lineage>
</organism>
<dbReference type="EMBL" id="JAACJO010000008">
    <property type="protein sequence ID" value="KAF5354876.1"/>
    <property type="molecule type" value="Genomic_DNA"/>
</dbReference>
<evidence type="ECO:0000256" key="1">
    <source>
        <dbReference type="ARBA" id="ARBA00004479"/>
    </source>
</evidence>
<dbReference type="SUPFAM" id="SSF49899">
    <property type="entry name" value="Concanavalin A-like lectins/glucanases"/>
    <property type="match status" value="1"/>
</dbReference>
<dbReference type="InterPro" id="IPR013320">
    <property type="entry name" value="ConA-like_dom_sf"/>
</dbReference>
<feature type="signal peptide" evidence="7">
    <location>
        <begin position="1"/>
        <end position="26"/>
    </location>
</feature>
<dbReference type="PANTHER" id="PTHR12223">
    <property type="entry name" value="VESICULAR MANNOSE-BINDING LECTIN"/>
    <property type="match status" value="1"/>
</dbReference>
<dbReference type="Proteomes" id="UP000559027">
    <property type="component" value="Unassembled WGS sequence"/>
</dbReference>
<protein>
    <recommendedName>
        <fullName evidence="8">L-type lectin-like domain-containing protein</fullName>
    </recommendedName>
</protein>
<dbReference type="Pfam" id="PF03388">
    <property type="entry name" value="Lectin_leg-like"/>
    <property type="match status" value="1"/>
</dbReference>
<evidence type="ECO:0000256" key="3">
    <source>
        <dbReference type="ARBA" id="ARBA00022729"/>
    </source>
</evidence>
<feature type="chain" id="PRO_5034519723" description="L-type lectin-like domain-containing protein" evidence="7">
    <location>
        <begin position="27"/>
        <end position="383"/>
    </location>
</feature>
<evidence type="ECO:0000313" key="9">
    <source>
        <dbReference type="EMBL" id="KAF5354876.1"/>
    </source>
</evidence>
<dbReference type="AlphaFoldDB" id="A0A8H5D7B2"/>
<reference evidence="9 10" key="1">
    <citation type="journal article" date="2020" name="ISME J.">
        <title>Uncovering the hidden diversity of litter-decomposition mechanisms in mushroom-forming fungi.</title>
        <authorList>
            <person name="Floudas D."/>
            <person name="Bentzer J."/>
            <person name="Ahren D."/>
            <person name="Johansson T."/>
            <person name="Persson P."/>
            <person name="Tunlid A."/>
        </authorList>
    </citation>
    <scope>NUCLEOTIDE SEQUENCE [LARGE SCALE GENOMIC DNA]</scope>
    <source>
        <strain evidence="9 10">CBS 146.42</strain>
    </source>
</reference>
<evidence type="ECO:0000256" key="4">
    <source>
        <dbReference type="ARBA" id="ARBA00022989"/>
    </source>
</evidence>
<evidence type="ECO:0000256" key="6">
    <source>
        <dbReference type="SAM" id="Phobius"/>
    </source>
</evidence>
<dbReference type="GO" id="GO:0005789">
    <property type="term" value="C:endoplasmic reticulum membrane"/>
    <property type="evidence" value="ECO:0007669"/>
    <property type="project" value="TreeGrafter"/>
</dbReference>
<dbReference type="GO" id="GO:0006888">
    <property type="term" value="P:endoplasmic reticulum to Golgi vesicle-mediated transport"/>
    <property type="evidence" value="ECO:0007669"/>
    <property type="project" value="TreeGrafter"/>
</dbReference>
<keyword evidence="3 7" id="KW-0732">Signal</keyword>